<keyword evidence="2" id="KW-1185">Reference proteome</keyword>
<evidence type="ECO:0000313" key="2">
    <source>
        <dbReference type="Proteomes" id="UP000633509"/>
    </source>
</evidence>
<proteinExistence type="predicted"/>
<dbReference type="EMBL" id="JADBEK010000001">
    <property type="protein sequence ID" value="MBE1589481.1"/>
    <property type="molecule type" value="Genomic_DNA"/>
</dbReference>
<protein>
    <submittedName>
        <fullName evidence="1">Uncharacterized protein</fullName>
    </submittedName>
</protein>
<reference evidence="1 2" key="1">
    <citation type="submission" date="2020-10" db="EMBL/GenBank/DDBJ databases">
        <title>Sequencing the genomes of 1000 actinobacteria strains.</title>
        <authorList>
            <person name="Klenk H.-P."/>
        </authorList>
    </citation>
    <scope>NUCLEOTIDE SEQUENCE [LARGE SCALE GENOMIC DNA]</scope>
    <source>
        <strain evidence="1 2">DSM 43173</strain>
    </source>
</reference>
<sequence length="52" mass="5666">MVRAGQDLFGWLHRHRLAVTGPTLEEHLIDADGAHAIVLEVPVSPRQGARTA</sequence>
<evidence type="ECO:0000313" key="1">
    <source>
        <dbReference type="EMBL" id="MBE1589481.1"/>
    </source>
</evidence>
<dbReference type="RefSeq" id="WP_192789502.1">
    <property type="nucleotide sequence ID" value="NZ_JADBEK010000001.1"/>
</dbReference>
<name>A0ABR9MAW2_9ACTN</name>
<comment type="caution">
    <text evidence="1">The sequence shown here is derived from an EMBL/GenBank/DDBJ whole genome shotgun (WGS) entry which is preliminary data.</text>
</comment>
<gene>
    <name evidence="1" type="ORF">H4W80_007739</name>
</gene>
<organism evidence="1 2">
    <name type="scientific">Nonomuraea angiospora</name>
    <dbReference type="NCBI Taxonomy" id="46172"/>
    <lineage>
        <taxon>Bacteria</taxon>
        <taxon>Bacillati</taxon>
        <taxon>Actinomycetota</taxon>
        <taxon>Actinomycetes</taxon>
        <taxon>Streptosporangiales</taxon>
        <taxon>Streptosporangiaceae</taxon>
        <taxon>Nonomuraea</taxon>
    </lineage>
</organism>
<dbReference type="Proteomes" id="UP000633509">
    <property type="component" value="Unassembled WGS sequence"/>
</dbReference>
<accession>A0ABR9MAW2</accession>